<dbReference type="InterPro" id="IPR010656">
    <property type="entry name" value="DctM"/>
</dbReference>
<evidence type="ECO:0000313" key="13">
    <source>
        <dbReference type="Proteomes" id="UP000198417"/>
    </source>
</evidence>
<dbReference type="PANTHER" id="PTHR33362">
    <property type="entry name" value="SIALIC ACID TRAP TRANSPORTER PERMEASE PROTEIN SIAT-RELATED"/>
    <property type="match status" value="1"/>
</dbReference>
<feature type="transmembrane region" description="Helical" evidence="9">
    <location>
        <begin position="636"/>
        <end position="657"/>
    </location>
</feature>
<feature type="transmembrane region" description="Helical" evidence="9">
    <location>
        <begin position="207"/>
        <end position="227"/>
    </location>
</feature>
<feature type="transmembrane region" description="Helical" evidence="9">
    <location>
        <begin position="284"/>
        <end position="306"/>
    </location>
</feature>
<evidence type="ECO:0000256" key="5">
    <source>
        <dbReference type="ARBA" id="ARBA00022692"/>
    </source>
</evidence>
<dbReference type="NCBIfam" id="TIGR00786">
    <property type="entry name" value="dctM"/>
    <property type="match status" value="1"/>
</dbReference>
<dbReference type="Proteomes" id="UP000198417">
    <property type="component" value="Unassembled WGS sequence"/>
</dbReference>
<dbReference type="GO" id="GO:0005886">
    <property type="term" value="C:plasma membrane"/>
    <property type="evidence" value="ECO:0007669"/>
    <property type="project" value="UniProtKB-SubCell"/>
</dbReference>
<feature type="transmembrane region" description="Helical" evidence="9">
    <location>
        <begin position="597"/>
        <end position="616"/>
    </location>
</feature>
<accession>A0A238W5D5</accession>
<name>A0A238W5D5_9RHOB</name>
<dbReference type="OrthoDB" id="7339120at2"/>
<feature type="transmembrane region" description="Helical" evidence="9">
    <location>
        <begin position="518"/>
        <end position="537"/>
    </location>
</feature>
<comment type="subcellular location">
    <subcellularLocation>
        <location evidence="1 8">Cell inner membrane</location>
        <topology evidence="1 8">Multi-pass membrane protein</topology>
    </subcellularLocation>
</comment>
<evidence type="ECO:0000256" key="4">
    <source>
        <dbReference type="ARBA" id="ARBA00022519"/>
    </source>
</evidence>
<dbReference type="InterPro" id="IPR004681">
    <property type="entry name" value="TRAP_DctM"/>
</dbReference>
<feature type="transmembrane region" description="Helical" evidence="9">
    <location>
        <begin position="557"/>
        <end position="590"/>
    </location>
</feature>
<reference evidence="12 13" key="1">
    <citation type="submission" date="2017-06" db="EMBL/GenBank/DDBJ databases">
        <authorList>
            <person name="Kim H.J."/>
            <person name="Triplett B.A."/>
        </authorList>
    </citation>
    <scope>NUCLEOTIDE SEQUENCE [LARGE SCALE GENOMIC DNA]</scope>
    <source>
        <strain evidence="12 13">DSM 29052</strain>
    </source>
</reference>
<dbReference type="EMBL" id="FZNN01000004">
    <property type="protein sequence ID" value="SNR41815.1"/>
    <property type="molecule type" value="Genomic_DNA"/>
</dbReference>
<dbReference type="AlphaFoldDB" id="A0A238W5D5"/>
<evidence type="ECO:0000256" key="1">
    <source>
        <dbReference type="ARBA" id="ARBA00004429"/>
    </source>
</evidence>
<evidence type="ECO:0000256" key="2">
    <source>
        <dbReference type="ARBA" id="ARBA00022448"/>
    </source>
</evidence>
<feature type="transmembrane region" description="Helical" evidence="9">
    <location>
        <begin position="166"/>
        <end position="187"/>
    </location>
</feature>
<comment type="function">
    <text evidence="8">Part of the tripartite ATP-independent periplasmic (TRAP) transport system.</text>
</comment>
<evidence type="ECO:0000256" key="7">
    <source>
        <dbReference type="ARBA" id="ARBA00023136"/>
    </source>
</evidence>
<keyword evidence="3" id="KW-1003">Cell membrane</keyword>
<evidence type="ECO:0000256" key="8">
    <source>
        <dbReference type="RuleBase" id="RU369079"/>
    </source>
</evidence>
<evidence type="ECO:0000313" key="12">
    <source>
        <dbReference type="EMBL" id="SNR41815.1"/>
    </source>
</evidence>
<feature type="transmembrane region" description="Helical" evidence="9">
    <location>
        <begin position="483"/>
        <end position="506"/>
    </location>
</feature>
<evidence type="ECO:0000259" key="11">
    <source>
        <dbReference type="Pfam" id="PF06808"/>
    </source>
</evidence>
<dbReference type="PANTHER" id="PTHR33362:SF7">
    <property type="entry name" value="SLL1103 PROTEIN"/>
    <property type="match status" value="1"/>
</dbReference>
<feature type="transmembrane region" description="Helical" evidence="9">
    <location>
        <begin position="239"/>
        <end position="272"/>
    </location>
</feature>
<sequence>MAQHIAGLSEAEINEQLEALKRAHEEDSAGPQNALDRGIISFGGIFSFLFAAATAVSIYEIIMRYFFNAPTIWAHETVIALIAVCYLYGGMQCLAADKHIRIGLIYFGTSGGTRRLLDFVNGLLALFFAVAIAYAAYTMVENAWWTPQGDLRLERSGSAWNPVTPAMVKMALLVTAIVLAIQSLGHIWTAWKGTGYRQSAGEAPSKWAILGIALVFGLLLIGGYLLFSNGRSLGIQTGSFLLVGSIMILILTGIPLAFVTGLIAIIFTIAWFGPMGVPLVSSRIYSFVNEYVLVAIPMFVLMASLLDRSGMARDLYDAMRLVAGRLKGGVAVQTLVAAVFLAAISGIIGGEIVLLGLIALPQMLRLGYNRALAIGTVCAGGSLGTMIPPSIVLIVYGLTASVSIGDLFLATVTPGLMLASFYIIYILTRCHLNPEMGPPISDEELQIPLREKLVKMRGVILPMGVAVTVLGSIYGGIASVTEAAAMGVIGVFVSALIRGEVTWALIRDSLKQTLETCGMIIWIGLGAAALVGVYNLMGGNRFIESAILDSGASPLVIVLIMMGILIVLGLFMDWIGIALLTMPIFVPIIIKLGMDPVWFGILFAMNMQVSYLSPPFGPAAFYLKSVAPKDMSLSEIFRALIPFICIQVVALAIVLFFPDVALWLPEWVKGD</sequence>
<feature type="transmembrane region" description="Helical" evidence="9">
    <location>
        <begin position="73"/>
        <end position="95"/>
    </location>
</feature>
<gene>
    <name evidence="12" type="ORF">SAMN06265370_104172</name>
</gene>
<dbReference type="InterPro" id="IPR055348">
    <property type="entry name" value="DctQ"/>
</dbReference>
<keyword evidence="2 8" id="KW-0813">Transport</keyword>
<dbReference type="Pfam" id="PF04290">
    <property type="entry name" value="DctQ"/>
    <property type="match status" value="1"/>
</dbReference>
<feature type="transmembrane region" description="Helical" evidence="9">
    <location>
        <begin position="372"/>
        <end position="395"/>
    </location>
</feature>
<evidence type="ECO:0000256" key="3">
    <source>
        <dbReference type="ARBA" id="ARBA00022475"/>
    </source>
</evidence>
<keyword evidence="6 9" id="KW-1133">Transmembrane helix</keyword>
<keyword evidence="4 8" id="KW-0997">Cell inner membrane</keyword>
<feature type="transmembrane region" description="Helical" evidence="9">
    <location>
        <begin position="407"/>
        <end position="427"/>
    </location>
</feature>
<feature type="transmembrane region" description="Helical" evidence="9">
    <location>
        <begin position="459"/>
        <end position="477"/>
    </location>
</feature>
<keyword evidence="13" id="KW-1185">Reference proteome</keyword>
<dbReference type="Pfam" id="PF06808">
    <property type="entry name" value="DctM"/>
    <property type="match status" value="1"/>
</dbReference>
<proteinExistence type="predicted"/>
<feature type="transmembrane region" description="Helical" evidence="9">
    <location>
        <begin position="45"/>
        <end position="67"/>
    </location>
</feature>
<feature type="domain" description="TRAP C4-dicarboxylate transport system permease DctM subunit" evidence="11">
    <location>
        <begin position="244"/>
        <end position="659"/>
    </location>
</feature>
<feature type="transmembrane region" description="Helical" evidence="9">
    <location>
        <begin position="116"/>
        <end position="137"/>
    </location>
</feature>
<evidence type="ECO:0000259" key="10">
    <source>
        <dbReference type="Pfam" id="PF04290"/>
    </source>
</evidence>
<keyword evidence="5 9" id="KW-0812">Transmembrane</keyword>
<keyword evidence="7 9" id="KW-0472">Membrane</keyword>
<evidence type="ECO:0000256" key="9">
    <source>
        <dbReference type="SAM" id="Phobius"/>
    </source>
</evidence>
<protein>
    <submittedName>
        <fullName evidence="12">TRAP transporter, DctM subunit</fullName>
    </submittedName>
</protein>
<feature type="domain" description="Tripartite ATP-independent periplasmic transporters DctQ component" evidence="10">
    <location>
        <begin position="55"/>
        <end position="192"/>
    </location>
</feature>
<evidence type="ECO:0000256" key="6">
    <source>
        <dbReference type="ARBA" id="ARBA00022989"/>
    </source>
</evidence>
<feature type="transmembrane region" description="Helical" evidence="9">
    <location>
        <begin position="335"/>
        <end position="360"/>
    </location>
</feature>
<dbReference type="GO" id="GO:0022857">
    <property type="term" value="F:transmembrane transporter activity"/>
    <property type="evidence" value="ECO:0007669"/>
    <property type="project" value="UniProtKB-UniRule"/>
</dbReference>
<organism evidence="12 13">
    <name type="scientific">Puniceibacterium sediminis</name>
    <dbReference type="NCBI Taxonomy" id="1608407"/>
    <lineage>
        <taxon>Bacteria</taxon>
        <taxon>Pseudomonadati</taxon>
        <taxon>Pseudomonadota</taxon>
        <taxon>Alphaproteobacteria</taxon>
        <taxon>Rhodobacterales</taxon>
        <taxon>Paracoccaceae</taxon>
        <taxon>Puniceibacterium</taxon>
    </lineage>
</organism>